<dbReference type="InterPro" id="IPR003594">
    <property type="entry name" value="HATPase_dom"/>
</dbReference>
<dbReference type="EMBL" id="JANIBK010000013">
    <property type="protein sequence ID" value="MCQ8127657.1"/>
    <property type="molecule type" value="Genomic_DNA"/>
</dbReference>
<dbReference type="CDD" id="cd01987">
    <property type="entry name" value="USP_KdpD-like"/>
    <property type="match status" value="1"/>
</dbReference>
<dbReference type="Pfam" id="PF02702">
    <property type="entry name" value="KdpD"/>
    <property type="match status" value="1"/>
</dbReference>
<feature type="transmembrane region" description="Helical" evidence="13">
    <location>
        <begin position="463"/>
        <end position="480"/>
    </location>
</feature>
<name>A0ABT1U1F3_9GAMM</name>
<dbReference type="Pfam" id="PF02518">
    <property type="entry name" value="HATPase_c"/>
    <property type="match status" value="1"/>
</dbReference>
<evidence type="ECO:0000256" key="9">
    <source>
        <dbReference type="ARBA" id="ARBA00022840"/>
    </source>
</evidence>
<keyword evidence="9" id="KW-0067">ATP-binding</keyword>
<dbReference type="InterPro" id="IPR038318">
    <property type="entry name" value="KdpD_sf"/>
</dbReference>
<evidence type="ECO:0000256" key="5">
    <source>
        <dbReference type="ARBA" id="ARBA00022679"/>
    </source>
</evidence>
<dbReference type="Gene3D" id="1.20.120.620">
    <property type="entry name" value="Backbone structure of the membrane domain of e. Coli histidine kinase receptor kdpd"/>
    <property type="match status" value="1"/>
</dbReference>
<dbReference type="CDD" id="cd00082">
    <property type="entry name" value="HisKA"/>
    <property type="match status" value="1"/>
</dbReference>
<accession>A0ABT1U1F3</accession>
<dbReference type="Gene3D" id="3.40.50.300">
    <property type="entry name" value="P-loop containing nucleotide triphosphate hydrolases"/>
    <property type="match status" value="1"/>
</dbReference>
<dbReference type="InterPro" id="IPR052023">
    <property type="entry name" value="Histidine_kinase_KdpD"/>
</dbReference>
<evidence type="ECO:0000256" key="8">
    <source>
        <dbReference type="ARBA" id="ARBA00022777"/>
    </source>
</evidence>
<keyword evidence="4" id="KW-0597">Phosphoprotein</keyword>
<dbReference type="GO" id="GO:0016301">
    <property type="term" value="F:kinase activity"/>
    <property type="evidence" value="ECO:0007669"/>
    <property type="project" value="UniProtKB-KW"/>
</dbReference>
<evidence type="ECO:0000313" key="16">
    <source>
        <dbReference type="Proteomes" id="UP001524586"/>
    </source>
</evidence>
<evidence type="ECO:0000259" key="14">
    <source>
        <dbReference type="PROSITE" id="PS50109"/>
    </source>
</evidence>
<dbReference type="RefSeq" id="WP_256613996.1">
    <property type="nucleotide sequence ID" value="NZ_JANIBK010000013.1"/>
</dbReference>
<comment type="caution">
    <text evidence="15">The sequence shown here is derived from an EMBL/GenBank/DDBJ whole genome shotgun (WGS) entry which is preliminary data.</text>
</comment>
<dbReference type="SUPFAM" id="SSF55781">
    <property type="entry name" value="GAF domain-like"/>
    <property type="match status" value="1"/>
</dbReference>
<dbReference type="InterPro" id="IPR005467">
    <property type="entry name" value="His_kinase_dom"/>
</dbReference>
<dbReference type="PANTHER" id="PTHR45569:SF1">
    <property type="entry name" value="SENSOR PROTEIN KDPD"/>
    <property type="match status" value="1"/>
</dbReference>
<feature type="transmembrane region" description="Helical" evidence="13">
    <location>
        <begin position="492"/>
        <end position="513"/>
    </location>
</feature>
<dbReference type="InterPro" id="IPR036890">
    <property type="entry name" value="HATPase_C_sf"/>
</dbReference>
<feature type="domain" description="Histidine kinase" evidence="14">
    <location>
        <begin position="688"/>
        <end position="903"/>
    </location>
</feature>
<evidence type="ECO:0000256" key="1">
    <source>
        <dbReference type="ARBA" id="ARBA00000085"/>
    </source>
</evidence>
<dbReference type="SMART" id="SM00387">
    <property type="entry name" value="HATPase_c"/>
    <property type="match status" value="1"/>
</dbReference>
<evidence type="ECO:0000256" key="3">
    <source>
        <dbReference type="ARBA" id="ARBA00012438"/>
    </source>
</evidence>
<gene>
    <name evidence="15" type="ORF">NP596_04215</name>
</gene>
<dbReference type="Pfam" id="PF00582">
    <property type="entry name" value="Usp"/>
    <property type="match status" value="1"/>
</dbReference>
<dbReference type="PANTHER" id="PTHR45569">
    <property type="entry name" value="SENSOR PROTEIN KDPD"/>
    <property type="match status" value="1"/>
</dbReference>
<evidence type="ECO:0000256" key="2">
    <source>
        <dbReference type="ARBA" id="ARBA00004141"/>
    </source>
</evidence>
<dbReference type="InterPro" id="IPR029016">
    <property type="entry name" value="GAF-like_dom_sf"/>
</dbReference>
<dbReference type="Proteomes" id="UP001524586">
    <property type="component" value="Unassembled WGS sequence"/>
</dbReference>
<dbReference type="InterPro" id="IPR003018">
    <property type="entry name" value="GAF"/>
</dbReference>
<dbReference type="InterPro" id="IPR014729">
    <property type="entry name" value="Rossmann-like_a/b/a_fold"/>
</dbReference>
<dbReference type="SUPFAM" id="SSF47384">
    <property type="entry name" value="Homodimeric domain of signal transducing histidine kinase"/>
    <property type="match status" value="1"/>
</dbReference>
<dbReference type="Gene3D" id="1.10.287.130">
    <property type="match status" value="1"/>
</dbReference>
<keyword evidence="8 15" id="KW-0418">Kinase</keyword>
<dbReference type="Gene3D" id="3.30.450.40">
    <property type="match status" value="1"/>
</dbReference>
<evidence type="ECO:0000256" key="6">
    <source>
        <dbReference type="ARBA" id="ARBA00022692"/>
    </source>
</evidence>
<organism evidence="15 16">
    <name type="scientific">Methylomonas rivi</name>
    <dbReference type="NCBI Taxonomy" id="2952226"/>
    <lineage>
        <taxon>Bacteria</taxon>
        <taxon>Pseudomonadati</taxon>
        <taxon>Pseudomonadota</taxon>
        <taxon>Gammaproteobacteria</taxon>
        <taxon>Methylococcales</taxon>
        <taxon>Methylococcaceae</taxon>
        <taxon>Methylomonas</taxon>
    </lineage>
</organism>
<keyword evidence="10 13" id="KW-1133">Transmembrane helix</keyword>
<dbReference type="Gene3D" id="3.30.565.10">
    <property type="entry name" value="Histidine kinase-like ATPase, C-terminal domain"/>
    <property type="match status" value="1"/>
</dbReference>
<keyword evidence="11" id="KW-0902">Two-component regulatory system</keyword>
<dbReference type="InterPro" id="IPR036097">
    <property type="entry name" value="HisK_dim/P_sf"/>
</dbReference>
<dbReference type="SUPFAM" id="SSF52402">
    <property type="entry name" value="Adenine nucleotide alpha hydrolases-like"/>
    <property type="match status" value="1"/>
</dbReference>
<evidence type="ECO:0000313" key="15">
    <source>
        <dbReference type="EMBL" id="MCQ8127657.1"/>
    </source>
</evidence>
<dbReference type="PRINTS" id="PR00344">
    <property type="entry name" value="BCTRLSENSOR"/>
</dbReference>
<feature type="transmembrane region" description="Helical" evidence="13">
    <location>
        <begin position="440"/>
        <end position="456"/>
    </location>
</feature>
<evidence type="ECO:0000256" key="4">
    <source>
        <dbReference type="ARBA" id="ARBA00022553"/>
    </source>
</evidence>
<dbReference type="InterPro" id="IPR003661">
    <property type="entry name" value="HisK_dim/P_dom"/>
</dbReference>
<dbReference type="InterPro" id="IPR025201">
    <property type="entry name" value="KdpD_TM"/>
</dbReference>
<protein>
    <recommendedName>
        <fullName evidence="3">histidine kinase</fullName>
        <ecNumber evidence="3">2.7.13.3</ecNumber>
    </recommendedName>
</protein>
<comment type="catalytic activity">
    <reaction evidence="1">
        <text>ATP + protein L-histidine = ADP + protein N-phospho-L-histidine.</text>
        <dbReference type="EC" id="2.7.13.3"/>
    </reaction>
</comment>
<evidence type="ECO:0000256" key="10">
    <source>
        <dbReference type="ARBA" id="ARBA00022989"/>
    </source>
</evidence>
<comment type="subcellular location">
    <subcellularLocation>
        <location evidence="2">Membrane</location>
        <topology evidence="2">Multi-pass membrane protein</topology>
    </subcellularLocation>
</comment>
<dbReference type="InterPro" id="IPR004358">
    <property type="entry name" value="Sig_transdc_His_kin-like_C"/>
</dbReference>
<dbReference type="Pfam" id="PF13492">
    <property type="entry name" value="GAF_3"/>
    <property type="match status" value="1"/>
</dbReference>
<dbReference type="Gene3D" id="3.40.50.620">
    <property type="entry name" value="HUPs"/>
    <property type="match status" value="1"/>
</dbReference>
<evidence type="ECO:0000256" key="12">
    <source>
        <dbReference type="ARBA" id="ARBA00023136"/>
    </source>
</evidence>
<dbReference type="Pfam" id="PF00512">
    <property type="entry name" value="HisKA"/>
    <property type="match status" value="1"/>
</dbReference>
<sequence>MNAERPDPDQLLARFERDQARAKRGRLKIFFGAAAGVGKTFAMLLAARERRSENLDVVIGVVETHGRKETKALLDGLEVLPPRKIDYKGTVLHEFDIDAALKRRPGIILVDELAHSNAPGSRHPKRWQDIHELLEAGIDVYTALNVQHLESLNDDIGQISGIRVWETVPDTFFEDADEVELVDLPPDELLLRLKEGKVYLPQQAQEAVDHFFRKGNLIALRELSLRQTANRVDAQMLDYREDNAIREVWQVGDRILVCIGPNELAERLVRAGKRLANSLRAEWIVAYVETPQLQRMPAEKRDGVLRILRLAEQLGAETVTLSAPEMSGALIRFARERNINKIVIGKPSRRGWRRWLLGSVVDVLISHAHNINIYLLGSPSARGRAELQSELTLFGKSPLPGLKQRIPAKTKRRYGGYVWAIAVTLLSTAVSRLMFGHLELANLVMVYLLGVVFVATRFGRGPSILASVLGVGCFDFLFVQPYHSFSVADSQYLITLLAMLVVGIVISNLMVNVRAQAKVAAHRERRAAALYSMSKELSSSQSEDEVVGIAVKHLYSEFSSPNTILFPNSSGRVVFPRRPAIAESLPGADLSVAQWVFDHNEIAGQGTNTLPGATAVYFPIYNEDKVLGVLALLPVNLRRVFLPEQQKLLETFLRQIGQAVSRIRFSEHARSTQMQMEAERLRNSLLSAISHDLRTPLATIVGSASTIVQDEGKLKARDRLELVQGIVDEAERMSNLVNNILDMAKLEAGVLELNKQWYPLEEIIGTVLTLLHNQLTGRPVRVKLPEGIPMILADSVMIEQVLINLLENAVRYTPPGSGLEISAEIADAAVEIAVADHGPGIPKGQEERLFEKFYQSRHETAQSGVGLGLAICRAIVEVHGGRIYAKNRSEGGAVFIFTLPLDQPPPSVEPEE</sequence>
<dbReference type="EC" id="2.7.13.3" evidence="3"/>
<dbReference type="SUPFAM" id="SSF55874">
    <property type="entry name" value="ATPase domain of HSP90 chaperone/DNA topoisomerase II/histidine kinase"/>
    <property type="match status" value="1"/>
</dbReference>
<dbReference type="InterPro" id="IPR027417">
    <property type="entry name" value="P-loop_NTPase"/>
</dbReference>
<dbReference type="CDD" id="cd00075">
    <property type="entry name" value="HATPase"/>
    <property type="match status" value="1"/>
</dbReference>
<feature type="transmembrane region" description="Helical" evidence="13">
    <location>
        <begin position="414"/>
        <end position="434"/>
    </location>
</feature>
<keyword evidence="16" id="KW-1185">Reference proteome</keyword>
<keyword evidence="12 13" id="KW-0472">Membrane</keyword>
<dbReference type="InterPro" id="IPR006016">
    <property type="entry name" value="UspA"/>
</dbReference>
<dbReference type="InterPro" id="IPR003852">
    <property type="entry name" value="Sig_transdc_His_kinase_KdpD_N"/>
</dbReference>
<dbReference type="PROSITE" id="PS50109">
    <property type="entry name" value="HIS_KIN"/>
    <property type="match status" value="1"/>
</dbReference>
<dbReference type="Pfam" id="PF13493">
    <property type="entry name" value="DUF4118"/>
    <property type="match status" value="1"/>
</dbReference>
<keyword evidence="5" id="KW-0808">Transferase</keyword>
<keyword evidence="6 13" id="KW-0812">Transmembrane</keyword>
<evidence type="ECO:0000256" key="7">
    <source>
        <dbReference type="ARBA" id="ARBA00022741"/>
    </source>
</evidence>
<dbReference type="SMART" id="SM00388">
    <property type="entry name" value="HisKA"/>
    <property type="match status" value="1"/>
</dbReference>
<proteinExistence type="predicted"/>
<evidence type="ECO:0000256" key="13">
    <source>
        <dbReference type="SAM" id="Phobius"/>
    </source>
</evidence>
<keyword evidence="7" id="KW-0547">Nucleotide-binding</keyword>
<reference evidence="15 16" key="1">
    <citation type="submission" date="2022-07" db="EMBL/GenBank/DDBJ databases">
        <title>Methylomonas rivi sp. nov., Methylomonas rosea sp. nov., Methylomonas aureus sp. nov. and Methylomonas subterranea sp. nov., four novel methanotrophs isolated from a freshwater creek and the deep terrestrial subsurface.</title>
        <authorList>
            <person name="Abin C."/>
            <person name="Sankaranarayanan K."/>
            <person name="Garner C."/>
            <person name="Sindelar R."/>
            <person name="Kotary K."/>
            <person name="Garner R."/>
            <person name="Barclay S."/>
            <person name="Lawson P."/>
            <person name="Krumholz L."/>
        </authorList>
    </citation>
    <scope>NUCLEOTIDE SEQUENCE [LARGE SCALE GENOMIC DNA]</scope>
    <source>
        <strain evidence="15 16">WSC-6</strain>
    </source>
</reference>
<evidence type="ECO:0000256" key="11">
    <source>
        <dbReference type="ARBA" id="ARBA00023012"/>
    </source>
</evidence>